<dbReference type="InterPro" id="IPR017853">
    <property type="entry name" value="GH"/>
</dbReference>
<dbReference type="InterPro" id="IPR001360">
    <property type="entry name" value="Glyco_hydro_1"/>
</dbReference>
<evidence type="ECO:0000256" key="5">
    <source>
        <dbReference type="ARBA" id="ARBA00023277"/>
    </source>
</evidence>
<feature type="binding site" evidence="9">
    <location>
        <position position="394"/>
    </location>
    <ligand>
        <name>substrate</name>
    </ligand>
</feature>
<dbReference type="Pfam" id="PF00232">
    <property type="entry name" value="Glyco_hydro_1"/>
    <property type="match status" value="1"/>
</dbReference>
<evidence type="ECO:0000256" key="6">
    <source>
        <dbReference type="ARBA" id="ARBA00023295"/>
    </source>
</evidence>
<reference evidence="12 13" key="1">
    <citation type="submission" date="2021-02" db="EMBL/GenBank/DDBJ databases">
        <title>Alicyclobacillus curvatus sp. nov. and Alicyclobacillus mengziensis sp. nov., two acidophilic bacteria isolated from acid mine drainage.</title>
        <authorList>
            <person name="Huang Y."/>
        </authorList>
    </citation>
    <scope>NUCLEOTIDE SEQUENCE [LARGE SCALE GENOMIC DNA]</scope>
    <source>
        <strain evidence="12 13">S30H14</strain>
    </source>
</reference>
<feature type="binding site" evidence="9">
    <location>
        <position position="163"/>
    </location>
    <ligand>
        <name>substrate</name>
    </ligand>
</feature>
<dbReference type="PRINTS" id="PR00131">
    <property type="entry name" value="GLHYDRLASE1"/>
</dbReference>
<keyword evidence="7" id="KW-0624">Polysaccharide degradation</keyword>
<dbReference type="PROSITE" id="PS00572">
    <property type="entry name" value="GLYCOSYL_HYDROL_F1_1"/>
    <property type="match status" value="1"/>
</dbReference>
<evidence type="ECO:0000256" key="8">
    <source>
        <dbReference type="PIRSR" id="PIRSR617736-1"/>
    </source>
</evidence>
<evidence type="ECO:0000256" key="7">
    <source>
        <dbReference type="ARBA" id="ARBA00023326"/>
    </source>
</evidence>
<comment type="similarity">
    <text evidence="1 11">Belongs to the glycosyl hydrolase 1 family.</text>
</comment>
<evidence type="ECO:0000256" key="10">
    <source>
        <dbReference type="PROSITE-ProRule" id="PRU10055"/>
    </source>
</evidence>
<proteinExistence type="inferred from homology"/>
<evidence type="ECO:0000256" key="1">
    <source>
        <dbReference type="ARBA" id="ARBA00010838"/>
    </source>
</evidence>
<dbReference type="RefSeq" id="WP_206657208.1">
    <property type="nucleotide sequence ID" value="NZ_CP071182.1"/>
</dbReference>
<protein>
    <recommendedName>
        <fullName evidence="2 11">Beta-glucosidase</fullName>
        <ecNumber evidence="2 11">3.2.1.21</ecNumber>
    </recommendedName>
</protein>
<organism evidence="12 13">
    <name type="scientific">Alicyclobacillus mengziensis</name>
    <dbReference type="NCBI Taxonomy" id="2931921"/>
    <lineage>
        <taxon>Bacteria</taxon>
        <taxon>Bacillati</taxon>
        <taxon>Bacillota</taxon>
        <taxon>Bacilli</taxon>
        <taxon>Bacillales</taxon>
        <taxon>Alicyclobacillaceae</taxon>
        <taxon>Alicyclobacillus</taxon>
    </lineage>
</organism>
<gene>
    <name evidence="12" type="ORF">JZ786_02145</name>
</gene>
<evidence type="ECO:0000313" key="13">
    <source>
        <dbReference type="Proteomes" id="UP000663505"/>
    </source>
</evidence>
<dbReference type="AlphaFoldDB" id="A0A9X7W093"/>
<dbReference type="PANTHER" id="PTHR10353:SF36">
    <property type="entry name" value="LP05116P"/>
    <property type="match status" value="1"/>
</dbReference>
<feature type="active site" description="Proton donor" evidence="8">
    <location>
        <position position="164"/>
    </location>
</feature>
<dbReference type="EC" id="3.2.1.21" evidence="2 11"/>
<evidence type="ECO:0000256" key="9">
    <source>
        <dbReference type="PIRSR" id="PIRSR617736-2"/>
    </source>
</evidence>
<dbReference type="GO" id="GO:0005829">
    <property type="term" value="C:cytosol"/>
    <property type="evidence" value="ECO:0007669"/>
    <property type="project" value="TreeGrafter"/>
</dbReference>
<evidence type="ECO:0000256" key="3">
    <source>
        <dbReference type="ARBA" id="ARBA00022801"/>
    </source>
</evidence>
<evidence type="ECO:0000256" key="11">
    <source>
        <dbReference type="RuleBase" id="RU361175"/>
    </source>
</evidence>
<dbReference type="GO" id="GO:0030245">
    <property type="term" value="P:cellulose catabolic process"/>
    <property type="evidence" value="ECO:0007669"/>
    <property type="project" value="UniProtKB-KW"/>
</dbReference>
<dbReference type="InterPro" id="IPR017736">
    <property type="entry name" value="Glyco_hydro_1_beta-glucosidase"/>
</dbReference>
<feature type="binding site" evidence="9">
    <location>
        <position position="291"/>
    </location>
    <ligand>
        <name>substrate</name>
    </ligand>
</feature>
<accession>A0A9X7W093</accession>
<feature type="binding site" evidence="9">
    <location>
        <position position="18"/>
    </location>
    <ligand>
        <name>substrate</name>
    </ligand>
</feature>
<evidence type="ECO:0000256" key="4">
    <source>
        <dbReference type="ARBA" id="ARBA00023001"/>
    </source>
</evidence>
<dbReference type="InterPro" id="IPR018120">
    <property type="entry name" value="Glyco_hydro_1_AS"/>
</dbReference>
<keyword evidence="5" id="KW-0119">Carbohydrate metabolism</keyword>
<keyword evidence="3 11" id="KW-0378">Hydrolase</keyword>
<comment type="catalytic activity">
    <reaction evidence="11">
        <text>Hydrolysis of terminal, non-reducing beta-D-glucosyl residues with release of beta-D-glucose.</text>
        <dbReference type="EC" id="3.2.1.21"/>
    </reaction>
</comment>
<dbReference type="Gene3D" id="3.20.20.80">
    <property type="entry name" value="Glycosidases"/>
    <property type="match status" value="1"/>
</dbReference>
<keyword evidence="6 11" id="KW-0326">Glycosidase</keyword>
<dbReference type="SUPFAM" id="SSF51445">
    <property type="entry name" value="(Trans)glycosidases"/>
    <property type="match status" value="1"/>
</dbReference>
<evidence type="ECO:0000313" key="12">
    <source>
        <dbReference type="EMBL" id="QSO47865.1"/>
    </source>
</evidence>
<name>A0A9X7W093_9BACL</name>
<evidence type="ECO:0000256" key="2">
    <source>
        <dbReference type="ARBA" id="ARBA00012744"/>
    </source>
</evidence>
<feature type="binding site" evidence="9">
    <location>
        <position position="119"/>
    </location>
    <ligand>
        <name>substrate</name>
    </ligand>
</feature>
<feature type="active site" description="Nucleophile" evidence="8 10">
    <location>
        <position position="348"/>
    </location>
</feature>
<sequence length="440" mass="49249">MTTIPKSFLLGAATAAYQIEGAVTEDGRGPSIWDVFSHENGRTQGGDNGDIACDHYHLYPEDIRIMKQIGLDAYRFSIAWPRLFPNGSGGLNEAGLDFYRRLIEGLREAGIKPVATLYHWDLPQALMHQGGWTNRETAYRFAEYAHTVFTRLGDDIPMYITLNEPWCSAVLGHLLGEHAPGLHDLGATIAASHHLLLGHGLALEAFRGEHLKDARIGMTNVLTHNIPASGSEADLQAVDKADAVFNRWFLDPLFRGSYPQLQQAFGIASAVKSGDLELISQPVDFLGVNYYNTNIVSANPADPLLGVTLEQPGTARTEMDWGIAPEGLHKVLSRLHQDYTKVPIYITENGAAFADEVVNGTVSDKHRMDYIHAHLEQVLRAREEGVDVRGYFVWSLLDNFEWAFGYSKRFGLVYVDYATQQRIWKQSAKWYQEVIHKRQL</sequence>
<dbReference type="EMBL" id="CP071182">
    <property type="protein sequence ID" value="QSO47865.1"/>
    <property type="molecule type" value="Genomic_DNA"/>
</dbReference>
<dbReference type="KEGG" id="afx:JZ786_02145"/>
<keyword evidence="4" id="KW-0136">Cellulose degradation</keyword>
<keyword evidence="13" id="KW-1185">Reference proteome</keyword>
<dbReference type="FunFam" id="3.20.20.80:FF:000004">
    <property type="entry name" value="Beta-glucosidase 6-phospho-beta-glucosidase"/>
    <property type="match status" value="1"/>
</dbReference>
<dbReference type="NCBIfam" id="TIGR03356">
    <property type="entry name" value="BGL"/>
    <property type="match status" value="1"/>
</dbReference>
<feature type="binding site" evidence="9">
    <location>
        <begin position="401"/>
        <end position="402"/>
    </location>
    <ligand>
        <name>substrate</name>
    </ligand>
</feature>
<dbReference type="PANTHER" id="PTHR10353">
    <property type="entry name" value="GLYCOSYL HYDROLASE"/>
    <property type="match status" value="1"/>
</dbReference>
<dbReference type="Proteomes" id="UP000663505">
    <property type="component" value="Chromosome"/>
</dbReference>
<dbReference type="GO" id="GO:0008422">
    <property type="term" value="F:beta-glucosidase activity"/>
    <property type="evidence" value="ECO:0007669"/>
    <property type="project" value="UniProtKB-EC"/>
</dbReference>